<gene>
    <name evidence="1" type="ORF">CCHR01_19024</name>
</gene>
<keyword evidence="2" id="KW-1185">Reference proteome</keyword>
<dbReference type="Proteomes" id="UP001243330">
    <property type="component" value="Unassembled WGS sequence"/>
</dbReference>
<organism evidence="1 2">
    <name type="scientific">Colletotrichum chrysophilum</name>
    <dbReference type="NCBI Taxonomy" id="1836956"/>
    <lineage>
        <taxon>Eukaryota</taxon>
        <taxon>Fungi</taxon>
        <taxon>Dikarya</taxon>
        <taxon>Ascomycota</taxon>
        <taxon>Pezizomycotina</taxon>
        <taxon>Sordariomycetes</taxon>
        <taxon>Hypocreomycetidae</taxon>
        <taxon>Glomerellales</taxon>
        <taxon>Glomerellaceae</taxon>
        <taxon>Colletotrichum</taxon>
        <taxon>Colletotrichum gloeosporioides species complex</taxon>
    </lineage>
</organism>
<dbReference type="AlphaFoldDB" id="A0AAD8ZZ04"/>
<sequence length="78" mass="8841">MVYANLNYVTVLRLDLTVLFKPVQNEGDLLTLLEFSYPPSFSRVASSTRKVVWIVLGKTIRGNKGKGRCSGVKRRVRK</sequence>
<protein>
    <submittedName>
        <fullName evidence="1">Uncharacterized protein</fullName>
    </submittedName>
</protein>
<evidence type="ECO:0000313" key="2">
    <source>
        <dbReference type="Proteomes" id="UP001243330"/>
    </source>
</evidence>
<name>A0AAD8ZZ04_9PEZI</name>
<dbReference type="EMBL" id="JAQOWY010000848">
    <property type="protein sequence ID" value="KAK1838346.1"/>
    <property type="molecule type" value="Genomic_DNA"/>
</dbReference>
<proteinExistence type="predicted"/>
<accession>A0AAD8ZZ04</accession>
<comment type="caution">
    <text evidence="1">The sequence shown here is derived from an EMBL/GenBank/DDBJ whole genome shotgun (WGS) entry which is preliminary data.</text>
</comment>
<evidence type="ECO:0000313" key="1">
    <source>
        <dbReference type="EMBL" id="KAK1838346.1"/>
    </source>
</evidence>
<reference evidence="1" key="1">
    <citation type="submission" date="2023-01" db="EMBL/GenBank/DDBJ databases">
        <title>Colletotrichum chrysophilum M932 genome sequence.</title>
        <authorList>
            <person name="Baroncelli R."/>
        </authorList>
    </citation>
    <scope>NUCLEOTIDE SEQUENCE</scope>
    <source>
        <strain evidence="1">M932</strain>
    </source>
</reference>